<keyword evidence="3" id="KW-0808">Transferase</keyword>
<accession>A0A3M6V671</accession>
<evidence type="ECO:0000256" key="6">
    <source>
        <dbReference type="ARBA" id="ARBA00022771"/>
    </source>
</evidence>
<evidence type="ECO:0000256" key="5">
    <source>
        <dbReference type="ARBA" id="ARBA00022737"/>
    </source>
</evidence>
<proteinExistence type="predicted"/>
<evidence type="ECO:0000256" key="8">
    <source>
        <dbReference type="ARBA" id="ARBA00022833"/>
    </source>
</evidence>
<dbReference type="CDD" id="cd20336">
    <property type="entry name" value="Rcat_RBR"/>
    <property type="match status" value="1"/>
</dbReference>
<dbReference type="Pfam" id="PF01485">
    <property type="entry name" value="IBR"/>
    <property type="match status" value="1"/>
</dbReference>
<evidence type="ECO:0000256" key="2">
    <source>
        <dbReference type="ARBA" id="ARBA00012251"/>
    </source>
</evidence>
<dbReference type="SMART" id="SM00647">
    <property type="entry name" value="IBR"/>
    <property type="match status" value="2"/>
</dbReference>
<evidence type="ECO:0000256" key="1">
    <source>
        <dbReference type="ARBA" id="ARBA00001798"/>
    </source>
</evidence>
<dbReference type="GO" id="GO:0016567">
    <property type="term" value="P:protein ubiquitination"/>
    <property type="evidence" value="ECO:0007669"/>
    <property type="project" value="InterPro"/>
</dbReference>
<keyword evidence="11" id="KW-1185">Reference proteome</keyword>
<sequence>MVWKENGKFGIHTGRTLRKTSTSPGKADCGFLIKTVRNQNIHFTDEQVRGCLKKFQIGDGLDEDNVVKESRDDHQWRFGGGRGYLDDRVLYSLGKRKRWLVSMVLRDKIPEDFDAENDYKVILVERLSVQGSSWYCSSPRLRRGDCRAVLEGEEARKPKRRKFAHVGDLRGKSNDSSKTEIVYEVNQTEPSSCWPSYLQHDRDWREFRAENKARCKTKGVKNKTRLWGEFSKYDLNKTAHQTLQERILDFSPETDLGKDELVSSSDNQENFSLLNKCDFDVGKYISEVLAATAAKSDRKIGKKNEKTSVLKETELTAVNPASSQLVKSHGKGSAVHVDRVNIWGGIRDDPEIGTTIAHPSVPVATESVPQNRSFSVDVDIISGKLDMHALQVQFGEMYIEGESIPRRFSIGLSDLSTKFVFTCQPYSIKTTEERAERVSVSVVSDALPSQQSQHCKEFLENFFGILEHESKVMEKPLPADKCSLGCSPNTSNSQLNRVAVMPFDLLYDINKCSHKASTVSLALPDILRTVALCPAPSVVAADGGAKTTIIPETVVCEICCCEFYHDTCDVTRTLAFPCTALKSCLHWFCNECWKAYLSAQLQQGKVFIKCPAYDCNTIVDDVTLMGLQPNKFHKLIAMRQEKAVEMSSKWKWCPGNKCNLVVRAASLKGSKDIGDKTASLPVHCPCGHDWCFSCQEEPHWPASCYEAKFFRSQTETYEKIFKTKTGGITSVSIKRCPHCSYPIEKNQGCPHMVCGMCRGEFCWTCLGPWNDDHWSADCNQKFKEEEEVELVNDIGSTRFNANLRVAIVHRMAKAGPMLYKKYSAVKKLEDALHAQEAFHNHCLHVKRSTPSSVSLLLSLYNSHHLPKYVKLSADFKFLAHFVVENVSILMAVSKTKRGHNMLKRLVSTLLFVADRLEHMASNRKLYLQRDKVHFEMLLKAGKHCIHCVRRICINIHQH</sequence>
<evidence type="ECO:0000256" key="7">
    <source>
        <dbReference type="ARBA" id="ARBA00022786"/>
    </source>
</evidence>
<dbReference type="OrthoDB" id="1431934at2759"/>
<dbReference type="Proteomes" id="UP000275408">
    <property type="component" value="Unassembled WGS sequence"/>
</dbReference>
<dbReference type="PANTHER" id="PTHR11685">
    <property type="entry name" value="RBR FAMILY RING FINGER AND IBR DOMAIN-CONTAINING"/>
    <property type="match status" value="1"/>
</dbReference>
<dbReference type="STRING" id="46731.A0A3M6V671"/>
<comment type="caution">
    <text evidence="10">The sequence shown here is derived from an EMBL/GenBank/DDBJ whole genome shotgun (WGS) entry which is preliminary data.</text>
</comment>
<dbReference type="InterPro" id="IPR013083">
    <property type="entry name" value="Znf_RING/FYVE/PHD"/>
</dbReference>
<dbReference type="PROSITE" id="PS51873">
    <property type="entry name" value="TRIAD"/>
    <property type="match status" value="1"/>
</dbReference>
<gene>
    <name evidence="10" type="ORF">pdam_00018295</name>
</gene>
<evidence type="ECO:0000313" key="11">
    <source>
        <dbReference type="Proteomes" id="UP000275408"/>
    </source>
</evidence>
<dbReference type="Pfam" id="PF22191">
    <property type="entry name" value="IBR_1"/>
    <property type="match status" value="1"/>
</dbReference>
<evidence type="ECO:0000259" key="9">
    <source>
        <dbReference type="PROSITE" id="PS51873"/>
    </source>
</evidence>
<evidence type="ECO:0000313" key="10">
    <source>
        <dbReference type="EMBL" id="RMX61397.1"/>
    </source>
</evidence>
<dbReference type="EMBL" id="RCHS01000021">
    <property type="protein sequence ID" value="RMX61397.1"/>
    <property type="molecule type" value="Genomic_DNA"/>
</dbReference>
<dbReference type="GO" id="GO:0008270">
    <property type="term" value="F:zinc ion binding"/>
    <property type="evidence" value="ECO:0007669"/>
    <property type="project" value="UniProtKB-KW"/>
</dbReference>
<dbReference type="GO" id="GO:0061630">
    <property type="term" value="F:ubiquitin protein ligase activity"/>
    <property type="evidence" value="ECO:0007669"/>
    <property type="project" value="UniProtKB-EC"/>
</dbReference>
<reference evidence="10 11" key="1">
    <citation type="journal article" date="2018" name="Sci. Rep.">
        <title>Comparative analysis of the Pocillopora damicornis genome highlights role of immune system in coral evolution.</title>
        <authorList>
            <person name="Cunning R."/>
            <person name="Bay R.A."/>
            <person name="Gillette P."/>
            <person name="Baker A.C."/>
            <person name="Traylor-Knowles N."/>
        </authorList>
    </citation>
    <scope>NUCLEOTIDE SEQUENCE [LARGE SCALE GENOMIC DNA]</scope>
    <source>
        <strain evidence="10">RSMAS</strain>
        <tissue evidence="10">Whole animal</tissue>
    </source>
</reference>
<dbReference type="AlphaFoldDB" id="A0A3M6V671"/>
<organism evidence="10 11">
    <name type="scientific">Pocillopora damicornis</name>
    <name type="common">Cauliflower coral</name>
    <name type="synonym">Millepora damicornis</name>
    <dbReference type="NCBI Taxonomy" id="46731"/>
    <lineage>
        <taxon>Eukaryota</taxon>
        <taxon>Metazoa</taxon>
        <taxon>Cnidaria</taxon>
        <taxon>Anthozoa</taxon>
        <taxon>Hexacorallia</taxon>
        <taxon>Scleractinia</taxon>
        <taxon>Astrocoeniina</taxon>
        <taxon>Pocilloporidae</taxon>
        <taxon>Pocillopora</taxon>
    </lineage>
</organism>
<name>A0A3M6V671_POCDA</name>
<keyword evidence="7" id="KW-0833">Ubl conjugation pathway</keyword>
<dbReference type="InterPro" id="IPR044066">
    <property type="entry name" value="TRIAD_supradom"/>
</dbReference>
<dbReference type="Gene3D" id="1.20.120.1750">
    <property type="match status" value="1"/>
</dbReference>
<dbReference type="InterPro" id="IPR002867">
    <property type="entry name" value="IBR_dom"/>
</dbReference>
<evidence type="ECO:0000256" key="4">
    <source>
        <dbReference type="ARBA" id="ARBA00022723"/>
    </source>
</evidence>
<feature type="domain" description="RING-type" evidence="9">
    <location>
        <begin position="552"/>
        <end position="784"/>
    </location>
</feature>
<dbReference type="OMA" id="CGAQFCW"/>
<protein>
    <recommendedName>
        <fullName evidence="2">RBR-type E3 ubiquitin transferase</fullName>
        <ecNumber evidence="2">2.3.2.31</ecNumber>
    </recommendedName>
</protein>
<dbReference type="InterPro" id="IPR031127">
    <property type="entry name" value="E3_UB_ligase_RBR"/>
</dbReference>
<keyword evidence="8" id="KW-0862">Zinc</keyword>
<dbReference type="SUPFAM" id="SSF57850">
    <property type="entry name" value="RING/U-box"/>
    <property type="match status" value="3"/>
</dbReference>
<dbReference type="Gene3D" id="3.30.40.10">
    <property type="entry name" value="Zinc/RING finger domain, C3HC4 (zinc finger)"/>
    <property type="match status" value="1"/>
</dbReference>
<comment type="catalytic activity">
    <reaction evidence="1">
        <text>[E2 ubiquitin-conjugating enzyme]-S-ubiquitinyl-L-cysteine + [acceptor protein]-L-lysine = [E2 ubiquitin-conjugating enzyme]-L-cysteine + [acceptor protein]-N(6)-ubiquitinyl-L-lysine.</text>
        <dbReference type="EC" id="2.3.2.31"/>
    </reaction>
</comment>
<dbReference type="EC" id="2.3.2.31" evidence="2"/>
<keyword evidence="4" id="KW-0479">Metal-binding</keyword>
<evidence type="ECO:0000256" key="3">
    <source>
        <dbReference type="ARBA" id="ARBA00022679"/>
    </source>
</evidence>
<keyword evidence="6" id="KW-0863">Zinc-finger</keyword>
<keyword evidence="5" id="KW-0677">Repeat</keyword>